<organism evidence="1">
    <name type="scientific">Alexandrium monilatum</name>
    <dbReference type="NCBI Taxonomy" id="311494"/>
    <lineage>
        <taxon>Eukaryota</taxon>
        <taxon>Sar</taxon>
        <taxon>Alveolata</taxon>
        <taxon>Dinophyceae</taxon>
        <taxon>Gonyaulacales</taxon>
        <taxon>Pyrocystaceae</taxon>
        <taxon>Alexandrium</taxon>
    </lineage>
</organism>
<dbReference type="EMBL" id="HBNR01057134">
    <property type="protein sequence ID" value="CAE4624426.1"/>
    <property type="molecule type" value="Transcribed_RNA"/>
</dbReference>
<protein>
    <submittedName>
        <fullName evidence="1">Uncharacterized protein</fullName>
    </submittedName>
</protein>
<dbReference type="AlphaFoldDB" id="A0A7S4RT97"/>
<gene>
    <name evidence="1" type="ORF">AMON00008_LOCUS40197</name>
</gene>
<sequence>MSGSQTLGKSNSESGLHFLANSKVGSATGFMVVAGNIMALPHPHRSSSSSSLRSTFSGTSEYASHFREVPHCYASMDRKPLTPYTPHSYRSRLAQEDAPVPLKNASTIQFRDPQMCHKRRFVTTHKNHYTAKAPDLRSNASILAADTRREHARQLM</sequence>
<proteinExistence type="predicted"/>
<reference evidence="1" key="1">
    <citation type="submission" date="2021-01" db="EMBL/GenBank/DDBJ databases">
        <authorList>
            <person name="Corre E."/>
            <person name="Pelletier E."/>
            <person name="Niang G."/>
            <person name="Scheremetjew M."/>
            <person name="Finn R."/>
            <person name="Kale V."/>
            <person name="Holt S."/>
            <person name="Cochrane G."/>
            <person name="Meng A."/>
            <person name="Brown T."/>
            <person name="Cohen L."/>
        </authorList>
    </citation>
    <scope>NUCLEOTIDE SEQUENCE</scope>
    <source>
        <strain evidence="1">CCMP3105</strain>
    </source>
</reference>
<accession>A0A7S4RT97</accession>
<evidence type="ECO:0000313" key="1">
    <source>
        <dbReference type="EMBL" id="CAE4624426.1"/>
    </source>
</evidence>
<name>A0A7S4RT97_9DINO</name>